<dbReference type="RefSeq" id="XP_065645491.1">
    <property type="nucleotide sequence ID" value="XM_065789419.1"/>
</dbReference>
<keyword evidence="2" id="KW-1185">Reference proteome</keyword>
<feature type="domain" description="DDE-1" evidence="1">
    <location>
        <begin position="2"/>
        <end position="83"/>
    </location>
</feature>
<protein>
    <submittedName>
        <fullName evidence="3">Tigger transposable element-derived protein 1-like</fullName>
    </submittedName>
</protein>
<proteinExistence type="predicted"/>
<accession>A0ABM4B9D2</accession>
<sequence length="172" mass="19833">MANKKAWVTTAIFTEWFDKCIVPEVKKYMKEKRLEFKILIILDNAPGHANLEYLNIELAFFPSNTTGLIQLLDQGIISTFKNAHPIMHLSDSHNDYLLAPEHQIFQNKDLVKISTRKADNLASKRAASCTPELIDRYFECVAKQYKQTDITSGSHIWNCDETDFWVIKAKQP</sequence>
<evidence type="ECO:0000313" key="3">
    <source>
        <dbReference type="RefSeq" id="XP_065645491.1"/>
    </source>
</evidence>
<dbReference type="InterPro" id="IPR004875">
    <property type="entry name" value="DDE_SF_endonuclease_dom"/>
</dbReference>
<name>A0ABM4B9D2_HYDVU</name>
<dbReference type="PANTHER" id="PTHR19303:SF73">
    <property type="entry name" value="PROTEIN PDC2"/>
    <property type="match status" value="1"/>
</dbReference>
<dbReference type="Proteomes" id="UP001652625">
    <property type="component" value="Chromosome 02"/>
</dbReference>
<reference evidence="3" key="2">
    <citation type="submission" date="2025-08" db="UniProtKB">
        <authorList>
            <consortium name="RefSeq"/>
        </authorList>
    </citation>
    <scope>IDENTIFICATION</scope>
</reference>
<dbReference type="Pfam" id="PF03184">
    <property type="entry name" value="DDE_1"/>
    <property type="match status" value="1"/>
</dbReference>
<reference evidence="2" key="1">
    <citation type="submission" date="2025-05" db="UniProtKB">
        <authorList>
            <consortium name="RefSeq"/>
        </authorList>
    </citation>
    <scope>NUCLEOTIDE SEQUENCE [LARGE SCALE GENOMIC DNA]</scope>
</reference>
<dbReference type="PANTHER" id="PTHR19303">
    <property type="entry name" value="TRANSPOSON"/>
    <property type="match status" value="1"/>
</dbReference>
<organism evidence="2 3">
    <name type="scientific">Hydra vulgaris</name>
    <name type="common">Hydra</name>
    <name type="synonym">Hydra attenuata</name>
    <dbReference type="NCBI Taxonomy" id="6087"/>
    <lineage>
        <taxon>Eukaryota</taxon>
        <taxon>Metazoa</taxon>
        <taxon>Cnidaria</taxon>
        <taxon>Hydrozoa</taxon>
        <taxon>Hydroidolina</taxon>
        <taxon>Anthoathecata</taxon>
        <taxon>Aplanulata</taxon>
        <taxon>Hydridae</taxon>
        <taxon>Hydra</taxon>
    </lineage>
</organism>
<gene>
    <name evidence="3" type="primary">LOC136075967</name>
</gene>
<dbReference type="InterPro" id="IPR050863">
    <property type="entry name" value="CenT-Element_Derived"/>
</dbReference>
<evidence type="ECO:0000259" key="1">
    <source>
        <dbReference type="Pfam" id="PF03184"/>
    </source>
</evidence>
<evidence type="ECO:0000313" key="2">
    <source>
        <dbReference type="Proteomes" id="UP001652625"/>
    </source>
</evidence>
<dbReference type="GeneID" id="136075967"/>